<name>A0A2L0WU18_9ABAC</name>
<evidence type="ECO:0000313" key="1">
    <source>
        <dbReference type="EMBL" id="AVA31141.1"/>
    </source>
</evidence>
<dbReference type="Proteomes" id="UP000297028">
    <property type="component" value="Segment"/>
</dbReference>
<evidence type="ECO:0000313" key="2">
    <source>
        <dbReference type="Proteomes" id="UP000297028"/>
    </source>
</evidence>
<reference evidence="1 2" key="1">
    <citation type="journal article" date="2018" name="PLoS ONE">
        <title>Genome analysis of a novel Group I alphabaculovirus obtained from Oxyplax ochracea.</title>
        <authorList>
            <person name="Wang J."/>
            <person name="Hou D."/>
            <person name="Wang Q."/>
            <person name="Kuang W."/>
            <person name="Zhang L."/>
            <person name="Li J."/>
            <person name="Shen S."/>
            <person name="Deng F."/>
            <person name="Wang H."/>
            <person name="Hu Z."/>
            <person name="Wang M."/>
        </authorList>
    </citation>
    <scope>NUCLEOTIDE SEQUENCE [LARGE SCALE GENOMIC DNA]</scope>
    <source>
        <strain evidence="1">435</strain>
    </source>
</reference>
<sequence>MSATALFLEINKLRLKIDETMQLIIWPQLFPLLCDQNQTVEINTDTILEFLMLVARASQNTIMNNNAAIASQYASGNVPLSTTAPPTVPTTSTPRTMFNMFQQQTRNNVASANSENLIDMKRYKAAARKLVQYYALNNTHSAEHKIGDIVMTMIFLLRSEKYNLLFKLLESTINGNMCRPQMTQLQVDEILDALRSLMEMPSATVDLNTVDILRASFTTCFNSPIMRYAKIVLLDRIMLHGDKCTTFDDLLYERLKKIQTLQPQQYIKSGTEIPFCDDVQFLDKLLKHIDPYPLPRMFYNAANTIFYTTMENYAIANCEFKKDDYNKIFKVLNNIKKKDTECSDELNIYLGTKSLSSS</sequence>
<dbReference type="EMBL" id="MF143631">
    <property type="protein sequence ID" value="AVA31141.1"/>
    <property type="molecule type" value="Genomic_DNA"/>
</dbReference>
<proteinExistence type="predicted"/>
<organism evidence="1 2">
    <name type="scientific">Oxyplax ochracea nucleopolyhedrovirus</name>
    <dbReference type="NCBI Taxonomy" id="2083176"/>
    <lineage>
        <taxon>Viruses</taxon>
        <taxon>Viruses incertae sedis</taxon>
        <taxon>Naldaviricetes</taxon>
        <taxon>Lefavirales</taxon>
        <taxon>Baculoviridae</taxon>
        <taxon>Alphabaculovirus</taxon>
        <taxon>Alphabaculovirus oxochraceae</taxon>
    </lineage>
</organism>
<dbReference type="InterPro" id="IPR008562">
    <property type="entry name" value="AcMNPV_C42"/>
</dbReference>
<gene>
    <name evidence="1" type="ORF">Oxoc_ORF42</name>
</gene>
<accession>A0A2L0WU18</accession>
<protein>
    <submittedName>
        <fullName evidence="1">p40/c42</fullName>
    </submittedName>
</protein>
<keyword evidence="2" id="KW-1185">Reference proteome</keyword>
<dbReference type="Pfam" id="PF05815">
    <property type="entry name" value="AcMNPV_Orf101"/>
    <property type="match status" value="1"/>
</dbReference>